<comment type="caution">
    <text evidence="7">The sequence shown here is derived from an EMBL/GenBank/DDBJ whole genome shotgun (WGS) entry which is preliminary data.</text>
</comment>
<dbReference type="GO" id="GO:0005886">
    <property type="term" value="C:plasma membrane"/>
    <property type="evidence" value="ECO:0007669"/>
    <property type="project" value="UniProtKB-SubCell"/>
</dbReference>
<feature type="transmembrane region" description="Helical" evidence="6">
    <location>
        <begin position="348"/>
        <end position="373"/>
    </location>
</feature>
<dbReference type="RefSeq" id="WP_057872009.1">
    <property type="nucleotide sequence ID" value="NZ_AZGB01000018.1"/>
</dbReference>
<evidence type="ECO:0000256" key="4">
    <source>
        <dbReference type="ARBA" id="ARBA00022989"/>
    </source>
</evidence>
<dbReference type="EMBL" id="AZGB01000018">
    <property type="protein sequence ID" value="KRM05565.1"/>
    <property type="molecule type" value="Genomic_DNA"/>
</dbReference>
<dbReference type="PATRIC" id="fig|1423750.3.peg.1297"/>
<dbReference type="Pfam" id="PF01554">
    <property type="entry name" value="MatE"/>
    <property type="match status" value="2"/>
</dbReference>
<dbReference type="GeneID" id="98319280"/>
<dbReference type="OrthoDB" id="9811110at2"/>
<organism evidence="7 8">
    <name type="scientific">Liquorilactobacillus ghanensis DSM 18630</name>
    <dbReference type="NCBI Taxonomy" id="1423750"/>
    <lineage>
        <taxon>Bacteria</taxon>
        <taxon>Bacillati</taxon>
        <taxon>Bacillota</taxon>
        <taxon>Bacilli</taxon>
        <taxon>Lactobacillales</taxon>
        <taxon>Lactobacillaceae</taxon>
        <taxon>Liquorilactobacillus</taxon>
    </lineage>
</organism>
<keyword evidence="2" id="KW-1003">Cell membrane</keyword>
<name>A0A0R1VJU6_9LACO</name>
<dbReference type="InterPro" id="IPR002528">
    <property type="entry name" value="MATE_fam"/>
</dbReference>
<evidence type="ECO:0000256" key="2">
    <source>
        <dbReference type="ARBA" id="ARBA00022475"/>
    </source>
</evidence>
<dbReference type="Proteomes" id="UP000051451">
    <property type="component" value="Unassembled WGS sequence"/>
</dbReference>
<evidence type="ECO:0000256" key="1">
    <source>
        <dbReference type="ARBA" id="ARBA00004651"/>
    </source>
</evidence>
<protein>
    <submittedName>
        <fullName evidence="7">Na+ driven multidrug efflux pump</fullName>
    </submittedName>
</protein>
<dbReference type="PANTHER" id="PTHR43823">
    <property type="entry name" value="SPORULATION PROTEIN YKVU"/>
    <property type="match status" value="1"/>
</dbReference>
<gene>
    <name evidence="7" type="ORF">FC89_GL001267</name>
</gene>
<feature type="transmembrane region" description="Helical" evidence="6">
    <location>
        <begin position="380"/>
        <end position="403"/>
    </location>
</feature>
<dbReference type="InterPro" id="IPR051327">
    <property type="entry name" value="MATE_MepA_subfamily"/>
</dbReference>
<reference evidence="7 8" key="1">
    <citation type="journal article" date="2015" name="Genome Announc.">
        <title>Expanding the biotechnology potential of lactobacilli through comparative genomics of 213 strains and associated genera.</title>
        <authorList>
            <person name="Sun Z."/>
            <person name="Harris H.M."/>
            <person name="McCann A."/>
            <person name="Guo C."/>
            <person name="Argimon S."/>
            <person name="Zhang W."/>
            <person name="Yang X."/>
            <person name="Jeffery I.B."/>
            <person name="Cooney J.C."/>
            <person name="Kagawa T.F."/>
            <person name="Liu W."/>
            <person name="Song Y."/>
            <person name="Salvetti E."/>
            <person name="Wrobel A."/>
            <person name="Rasinkangas P."/>
            <person name="Parkhill J."/>
            <person name="Rea M.C."/>
            <person name="O'Sullivan O."/>
            <person name="Ritari J."/>
            <person name="Douillard F.P."/>
            <person name="Paul Ross R."/>
            <person name="Yang R."/>
            <person name="Briner A.E."/>
            <person name="Felis G.E."/>
            <person name="de Vos W.M."/>
            <person name="Barrangou R."/>
            <person name="Klaenhammer T.R."/>
            <person name="Caufield P.W."/>
            <person name="Cui Y."/>
            <person name="Zhang H."/>
            <person name="O'Toole P.W."/>
        </authorList>
    </citation>
    <scope>NUCLEOTIDE SEQUENCE [LARGE SCALE GENOMIC DNA]</scope>
    <source>
        <strain evidence="7 8">DSM 18630</strain>
    </source>
</reference>
<evidence type="ECO:0000256" key="3">
    <source>
        <dbReference type="ARBA" id="ARBA00022692"/>
    </source>
</evidence>
<dbReference type="AlphaFoldDB" id="A0A0R1VJU6"/>
<feature type="transmembrane region" description="Helical" evidence="6">
    <location>
        <begin position="305"/>
        <end position="328"/>
    </location>
</feature>
<feature type="transmembrane region" description="Helical" evidence="6">
    <location>
        <begin position="260"/>
        <end position="284"/>
    </location>
</feature>
<feature type="transmembrane region" description="Helical" evidence="6">
    <location>
        <begin position="20"/>
        <end position="41"/>
    </location>
</feature>
<proteinExistence type="predicted"/>
<keyword evidence="8" id="KW-1185">Reference proteome</keyword>
<evidence type="ECO:0000313" key="8">
    <source>
        <dbReference type="Proteomes" id="UP000051451"/>
    </source>
</evidence>
<dbReference type="PANTHER" id="PTHR43823:SF3">
    <property type="entry name" value="MULTIDRUG EXPORT PROTEIN MEPA"/>
    <property type="match status" value="1"/>
</dbReference>
<keyword evidence="5 6" id="KW-0472">Membrane</keyword>
<sequence>MQTKILLRESGGYIARNIAASLGISLYVIIDTLFIATAAGADGLAALNIVLPVFNFISSVGLLLGIGGSTIFSINKVHAGTKVATLYGQLLLFGIFVGIIFSLLGNLATRPLLQLLGVDQQTLGLASSYLRIVSLGASLFIANYITVNFVRNDGNPHLTMVATLAETTTVICLDYLFIFVFNWGMNGAAWATLFSPLVSLMILTRHRKFPLRQLQLHFTWPQWHLVWQAVQLGFASFLTEMSTGVGILVFNLVLEKIAGTYAIAAYGVIANIALVVLALFNGVALGIQPLMAREFGNRAWKNIKIILQTGIVVCIVLAIISYLCLVLFKYPIIEIFNIEHQRDLTNYAAAGIPLYFISIFFSGSNLCLMMWLVAINQPRYALFLSLNRGYIILLPAIYLLGMWYGLNGVWLSVVVSEGVVLLLGSFFAQRFLKNPLLN</sequence>
<feature type="transmembrane region" description="Helical" evidence="6">
    <location>
        <begin position="86"/>
        <end position="108"/>
    </location>
</feature>
<dbReference type="STRING" id="1423750.FC89_GL001267"/>
<evidence type="ECO:0000313" key="7">
    <source>
        <dbReference type="EMBL" id="KRM05565.1"/>
    </source>
</evidence>
<accession>A0A0R1VJU6</accession>
<comment type="subcellular location">
    <subcellularLocation>
        <location evidence="1">Cell membrane</location>
        <topology evidence="1">Multi-pass membrane protein</topology>
    </subcellularLocation>
</comment>
<feature type="transmembrane region" description="Helical" evidence="6">
    <location>
        <begin position="409"/>
        <end position="428"/>
    </location>
</feature>
<feature type="transmembrane region" description="Helical" evidence="6">
    <location>
        <begin position="53"/>
        <end position="74"/>
    </location>
</feature>
<evidence type="ECO:0000256" key="6">
    <source>
        <dbReference type="SAM" id="Phobius"/>
    </source>
</evidence>
<keyword evidence="3 6" id="KW-0812">Transmembrane</keyword>
<dbReference type="GO" id="GO:0015297">
    <property type="term" value="F:antiporter activity"/>
    <property type="evidence" value="ECO:0007669"/>
    <property type="project" value="InterPro"/>
</dbReference>
<evidence type="ECO:0000256" key="5">
    <source>
        <dbReference type="ARBA" id="ARBA00023136"/>
    </source>
</evidence>
<feature type="transmembrane region" description="Helical" evidence="6">
    <location>
        <begin position="225"/>
        <end position="254"/>
    </location>
</feature>
<feature type="transmembrane region" description="Helical" evidence="6">
    <location>
        <begin position="128"/>
        <end position="146"/>
    </location>
</feature>
<dbReference type="GO" id="GO:0042910">
    <property type="term" value="F:xenobiotic transmembrane transporter activity"/>
    <property type="evidence" value="ECO:0007669"/>
    <property type="project" value="InterPro"/>
</dbReference>
<keyword evidence="4 6" id="KW-1133">Transmembrane helix</keyword>